<dbReference type="STRING" id="5486.A0A367YEG6"/>
<dbReference type="InterPro" id="IPR029058">
    <property type="entry name" value="AB_hydrolase_fold"/>
</dbReference>
<evidence type="ECO:0000313" key="5">
    <source>
        <dbReference type="Proteomes" id="UP000253472"/>
    </source>
</evidence>
<dbReference type="OrthoDB" id="8119704at2759"/>
<feature type="domain" description="AB hydrolase-1" evidence="3">
    <location>
        <begin position="64"/>
        <end position="305"/>
    </location>
</feature>
<accession>A0A367YEG6</accession>
<name>A0A367YEG6_9ASCO</name>
<dbReference type="Proteomes" id="UP000253472">
    <property type="component" value="Unassembled WGS sequence"/>
</dbReference>
<dbReference type="Pfam" id="PF00561">
    <property type="entry name" value="Abhydrolase_1"/>
    <property type="match status" value="1"/>
</dbReference>
<organism evidence="4 5">
    <name type="scientific">Candida viswanathii</name>
    <dbReference type="NCBI Taxonomy" id="5486"/>
    <lineage>
        <taxon>Eukaryota</taxon>
        <taxon>Fungi</taxon>
        <taxon>Dikarya</taxon>
        <taxon>Ascomycota</taxon>
        <taxon>Saccharomycotina</taxon>
        <taxon>Pichiomycetes</taxon>
        <taxon>Debaryomycetaceae</taxon>
        <taxon>Candida/Lodderomyces clade</taxon>
        <taxon>Candida</taxon>
    </lineage>
</organism>
<dbReference type="GO" id="GO:0005739">
    <property type="term" value="C:mitochondrion"/>
    <property type="evidence" value="ECO:0007669"/>
    <property type="project" value="TreeGrafter"/>
</dbReference>
<dbReference type="GO" id="GO:0052689">
    <property type="term" value="F:carboxylic ester hydrolase activity"/>
    <property type="evidence" value="ECO:0007669"/>
    <property type="project" value="TreeGrafter"/>
</dbReference>
<dbReference type="FunFam" id="3.40.50.1820:FF:000039">
    <property type="entry name" value="Esterase ybfF"/>
    <property type="match status" value="1"/>
</dbReference>
<dbReference type="PANTHER" id="PTHR46118">
    <property type="entry name" value="PROTEIN ABHD11"/>
    <property type="match status" value="1"/>
</dbReference>
<keyword evidence="5" id="KW-1185">Reference proteome</keyword>
<dbReference type="Gene3D" id="3.40.50.1820">
    <property type="entry name" value="alpha/beta hydrolase"/>
    <property type="match status" value="1"/>
</dbReference>
<dbReference type="InterPro" id="IPR000073">
    <property type="entry name" value="AB_hydrolase_1"/>
</dbReference>
<reference evidence="4 5" key="1">
    <citation type="submission" date="2018-06" db="EMBL/GenBank/DDBJ databases">
        <title>Whole genome sequencing of Candida tropicalis (genome annotated by CSBL at Korea University).</title>
        <authorList>
            <person name="Ahn J."/>
        </authorList>
    </citation>
    <scope>NUCLEOTIDE SEQUENCE [LARGE SCALE GENOMIC DNA]</scope>
    <source>
        <strain evidence="4 5">ATCC 20962</strain>
    </source>
</reference>
<keyword evidence="2 4" id="KW-0378">Hydrolase</keyword>
<comment type="caution">
    <text evidence="4">The sequence shown here is derived from an EMBL/GenBank/DDBJ whole genome shotgun (WGS) entry which is preliminary data.</text>
</comment>
<proteinExistence type="inferred from homology"/>
<dbReference type="EMBL" id="QLNQ01000023">
    <property type="protein sequence ID" value="RCK64248.1"/>
    <property type="molecule type" value="Genomic_DNA"/>
</dbReference>
<evidence type="ECO:0000259" key="3">
    <source>
        <dbReference type="Pfam" id="PF00561"/>
    </source>
</evidence>
<evidence type="ECO:0000313" key="4">
    <source>
        <dbReference type="EMBL" id="RCK64248.1"/>
    </source>
</evidence>
<gene>
    <name evidence="4" type="primary">IMO32_1</name>
    <name evidence="4" type="ORF">Cantr_10402</name>
</gene>
<dbReference type="AlphaFoldDB" id="A0A367YEG6"/>
<protein>
    <submittedName>
        <fullName evidence="4">Abhydrolase domain-containing protein IMO32</fullName>
    </submittedName>
</protein>
<evidence type="ECO:0000256" key="2">
    <source>
        <dbReference type="ARBA" id="ARBA00022801"/>
    </source>
</evidence>
<evidence type="ECO:0000256" key="1">
    <source>
        <dbReference type="ARBA" id="ARBA00008645"/>
    </source>
</evidence>
<dbReference type="PANTHER" id="PTHR46118:SF4">
    <property type="entry name" value="PROTEIN ABHD11"/>
    <property type="match status" value="1"/>
</dbReference>
<sequence>MFRLPLRQTAVLVPPLRYFSTTRARLVDTSYLGDALATDGSIETVELDFDKYSPETEPTTYKSPLVFIHGLFGSRKNTRTVAKHLSTRLDRDVYCLDLRNFGTSPHHPRLDYPSFAADVENWIEEQRFPGGVKPIMVGHSMGSKTVMALALRRPDLPKFVVAVDTAPVAFGNTDSMFGKYVNQLRLAVEKYRYTNMKDVDAKLAEVEPSELVRQFLMTNLNRGKRHEHITSKIPLDIVGDAINKGVIWSWPYDLNVSRWTGPTFFIRGTRSKYVPDEAIPEIAKFFPDFEIRDIDSGHWVISEKPDEFMDVLSEFVDRREDEDA</sequence>
<comment type="similarity">
    <text evidence="1">Belongs to the AB hydrolase superfamily.</text>
</comment>
<dbReference type="SUPFAM" id="SSF53474">
    <property type="entry name" value="alpha/beta-Hydrolases"/>
    <property type="match status" value="1"/>
</dbReference>